<feature type="compositionally biased region" description="Polar residues" evidence="1">
    <location>
        <begin position="39"/>
        <end position="54"/>
    </location>
</feature>
<organism evidence="2 3">
    <name type="scientific">Rhipicephalus microplus</name>
    <name type="common">Cattle tick</name>
    <name type="synonym">Boophilus microplus</name>
    <dbReference type="NCBI Taxonomy" id="6941"/>
    <lineage>
        <taxon>Eukaryota</taxon>
        <taxon>Metazoa</taxon>
        <taxon>Ecdysozoa</taxon>
        <taxon>Arthropoda</taxon>
        <taxon>Chelicerata</taxon>
        <taxon>Arachnida</taxon>
        <taxon>Acari</taxon>
        <taxon>Parasitiformes</taxon>
        <taxon>Ixodida</taxon>
        <taxon>Ixodoidea</taxon>
        <taxon>Ixodidae</taxon>
        <taxon>Rhipicephalinae</taxon>
        <taxon>Rhipicephalus</taxon>
        <taxon>Boophilus</taxon>
    </lineage>
</organism>
<feature type="region of interest" description="Disordered" evidence="1">
    <location>
        <begin position="264"/>
        <end position="312"/>
    </location>
</feature>
<dbReference type="VEuPathDB" id="VectorBase:LOC119180157"/>
<dbReference type="Proteomes" id="UP000821866">
    <property type="component" value="Chromosome 7"/>
</dbReference>
<evidence type="ECO:0000313" key="3">
    <source>
        <dbReference type="Proteomes" id="UP000821866"/>
    </source>
</evidence>
<evidence type="ECO:0008006" key="4">
    <source>
        <dbReference type="Google" id="ProtNLM"/>
    </source>
</evidence>
<name>A0A9J6DFX6_RHIMP</name>
<comment type="caution">
    <text evidence="2">The sequence shown here is derived from an EMBL/GenBank/DDBJ whole genome shotgun (WGS) entry which is preliminary data.</text>
</comment>
<feature type="region of interest" description="Disordered" evidence="1">
    <location>
        <begin position="29"/>
        <end position="54"/>
    </location>
</feature>
<accession>A0A9J6DFX6</accession>
<feature type="region of interest" description="Disordered" evidence="1">
    <location>
        <begin position="1"/>
        <end position="20"/>
    </location>
</feature>
<evidence type="ECO:0000313" key="2">
    <source>
        <dbReference type="EMBL" id="KAH8020857.1"/>
    </source>
</evidence>
<reference evidence="2" key="1">
    <citation type="journal article" date="2020" name="Cell">
        <title>Large-Scale Comparative Analyses of Tick Genomes Elucidate Their Genetic Diversity and Vector Capacities.</title>
        <authorList>
            <consortium name="Tick Genome and Microbiome Consortium (TIGMIC)"/>
            <person name="Jia N."/>
            <person name="Wang J."/>
            <person name="Shi W."/>
            <person name="Du L."/>
            <person name="Sun Y."/>
            <person name="Zhan W."/>
            <person name="Jiang J.F."/>
            <person name="Wang Q."/>
            <person name="Zhang B."/>
            <person name="Ji P."/>
            <person name="Bell-Sakyi L."/>
            <person name="Cui X.M."/>
            <person name="Yuan T.T."/>
            <person name="Jiang B.G."/>
            <person name="Yang W.F."/>
            <person name="Lam T.T."/>
            <person name="Chang Q.C."/>
            <person name="Ding S.J."/>
            <person name="Wang X.J."/>
            <person name="Zhu J.G."/>
            <person name="Ruan X.D."/>
            <person name="Zhao L."/>
            <person name="Wei J.T."/>
            <person name="Ye R.Z."/>
            <person name="Que T.C."/>
            <person name="Du C.H."/>
            <person name="Zhou Y.H."/>
            <person name="Cheng J.X."/>
            <person name="Dai P.F."/>
            <person name="Guo W.B."/>
            <person name="Han X.H."/>
            <person name="Huang E.J."/>
            <person name="Li L.F."/>
            <person name="Wei W."/>
            <person name="Gao Y.C."/>
            <person name="Liu J.Z."/>
            <person name="Shao H.Z."/>
            <person name="Wang X."/>
            <person name="Wang C.C."/>
            <person name="Yang T.C."/>
            <person name="Huo Q.B."/>
            <person name="Li W."/>
            <person name="Chen H.Y."/>
            <person name="Chen S.E."/>
            <person name="Zhou L.G."/>
            <person name="Ni X.B."/>
            <person name="Tian J.H."/>
            <person name="Sheng Y."/>
            <person name="Liu T."/>
            <person name="Pan Y.S."/>
            <person name="Xia L.Y."/>
            <person name="Li J."/>
            <person name="Zhao F."/>
            <person name="Cao W.C."/>
        </authorList>
    </citation>
    <scope>NUCLEOTIDE SEQUENCE</scope>
    <source>
        <strain evidence="2">Rmic-2018</strain>
    </source>
</reference>
<reference evidence="2" key="2">
    <citation type="submission" date="2021-09" db="EMBL/GenBank/DDBJ databases">
        <authorList>
            <person name="Jia N."/>
            <person name="Wang J."/>
            <person name="Shi W."/>
            <person name="Du L."/>
            <person name="Sun Y."/>
            <person name="Zhan W."/>
            <person name="Jiang J."/>
            <person name="Wang Q."/>
            <person name="Zhang B."/>
            <person name="Ji P."/>
            <person name="Sakyi L.B."/>
            <person name="Cui X."/>
            <person name="Yuan T."/>
            <person name="Jiang B."/>
            <person name="Yang W."/>
            <person name="Lam T.T.-Y."/>
            <person name="Chang Q."/>
            <person name="Ding S."/>
            <person name="Wang X."/>
            <person name="Zhu J."/>
            <person name="Ruan X."/>
            <person name="Zhao L."/>
            <person name="Wei J."/>
            <person name="Que T."/>
            <person name="Du C."/>
            <person name="Cheng J."/>
            <person name="Dai P."/>
            <person name="Han X."/>
            <person name="Huang E."/>
            <person name="Gao Y."/>
            <person name="Liu J."/>
            <person name="Shao H."/>
            <person name="Ye R."/>
            <person name="Li L."/>
            <person name="Wei W."/>
            <person name="Wang X."/>
            <person name="Wang C."/>
            <person name="Huo Q."/>
            <person name="Li W."/>
            <person name="Guo W."/>
            <person name="Chen H."/>
            <person name="Chen S."/>
            <person name="Zhou L."/>
            <person name="Zhou L."/>
            <person name="Ni X."/>
            <person name="Tian J."/>
            <person name="Zhou Y."/>
            <person name="Sheng Y."/>
            <person name="Liu T."/>
            <person name="Pan Y."/>
            <person name="Xia L."/>
            <person name="Li J."/>
            <person name="Zhao F."/>
            <person name="Cao W."/>
        </authorList>
    </citation>
    <scope>NUCLEOTIDE SEQUENCE</scope>
    <source>
        <strain evidence="2">Rmic-2018</strain>
        <tissue evidence="2">Larvae</tissue>
    </source>
</reference>
<feature type="compositionally biased region" description="Pro residues" evidence="1">
    <location>
        <begin position="296"/>
        <end position="305"/>
    </location>
</feature>
<keyword evidence="3" id="KW-1185">Reference proteome</keyword>
<gene>
    <name evidence="2" type="ORF">HPB51_005384</name>
</gene>
<sequence>MPQQIAMEGEDVTPDELQGNGWFSVLKRRQESRAKSHAARQSGTQRGPTATPNATLRRVAAASRLPAIPRSHNRVIVRPGGGLNVQACSPHRILAALTMAAQLAPSVTEEDIICPNSMQNIFVVSTPSATNTAAYNRVTEIILTDQRHPVTAYLSPAGITSRGVIRGVDTDFDDAALNRMLIQPCNSSLLGARRIKNTETVILIFNGLKVPNYVYCGQVCDHCGHLPTDNRHVCNQPVCALCGEAHLTGDRECRHRYQLPYLVRRRRQRRRRRKQAQQQTPTPATSPVPAKTIKPQGPPLGPRNPTPTDQPTWADKVACRALRQLSQKLRHIEGVEHALYADNITIWRTGGSDGQIEASLQEAVNAVQTFLKPTGLRLSASKSELLLLSPQYGRTKAEPTIHLSTKDGSVIPIVSSVRILGVTLQENGKNDLTITHLTKKAEAVMHLARRVANRHAGLTEESLLRIFHAFLMCHVHYVACAHPWSKGDETKADNLIRKHTKRVLGLPMSTSTQRLLSLRVHNRFQEIIEAQRMSQLMRLSSTAAGQELLSHIGLPIPTQVNEPESLP</sequence>
<feature type="compositionally biased region" description="Basic residues" evidence="1">
    <location>
        <begin position="264"/>
        <end position="275"/>
    </location>
</feature>
<dbReference type="EMBL" id="JABSTU010000009">
    <property type="protein sequence ID" value="KAH8020857.1"/>
    <property type="molecule type" value="Genomic_DNA"/>
</dbReference>
<dbReference type="AlphaFoldDB" id="A0A9J6DFX6"/>
<protein>
    <recommendedName>
        <fullName evidence="4">Tick transposon</fullName>
    </recommendedName>
</protein>
<evidence type="ECO:0000256" key="1">
    <source>
        <dbReference type="SAM" id="MobiDB-lite"/>
    </source>
</evidence>
<proteinExistence type="predicted"/>